<dbReference type="AlphaFoldDB" id="A0A4P9XZX9"/>
<dbReference type="PROSITE" id="PS51257">
    <property type="entry name" value="PROKAR_LIPOPROTEIN"/>
    <property type="match status" value="1"/>
</dbReference>
<evidence type="ECO:0000313" key="1">
    <source>
        <dbReference type="EMBL" id="RKP11311.1"/>
    </source>
</evidence>
<dbReference type="PANTHER" id="PTHR34561">
    <property type="entry name" value="NADH DEHYDROGENASE [UBIQUINONE] 1 ALPHA SUBCOMPLEX ASSEMBLY FACTOR 8"/>
    <property type="match status" value="1"/>
</dbReference>
<dbReference type="OrthoDB" id="3821113at2759"/>
<dbReference type="PROSITE" id="PS51808">
    <property type="entry name" value="CHCH"/>
    <property type="match status" value="1"/>
</dbReference>
<sequence length="60" mass="6501">MAPPKRRIPQLAAGTAACAPQGAAYAKCVVGKLPSVEQGDCQKLFIAFKECVQRKVGRRW</sequence>
<evidence type="ECO:0000313" key="2">
    <source>
        <dbReference type="Proteomes" id="UP000267251"/>
    </source>
</evidence>
<dbReference type="InterPro" id="IPR034595">
    <property type="entry name" value="NDUFAF8"/>
</dbReference>
<dbReference type="GO" id="GO:0005739">
    <property type="term" value="C:mitochondrion"/>
    <property type="evidence" value="ECO:0007669"/>
    <property type="project" value="InterPro"/>
</dbReference>
<dbReference type="EMBL" id="KZ989020">
    <property type="protein sequence ID" value="RKP11311.1"/>
    <property type="molecule type" value="Genomic_DNA"/>
</dbReference>
<dbReference type="GO" id="GO:0032981">
    <property type="term" value="P:mitochondrial respiratory chain complex I assembly"/>
    <property type="evidence" value="ECO:0007669"/>
    <property type="project" value="InterPro"/>
</dbReference>
<dbReference type="Proteomes" id="UP000267251">
    <property type="component" value="Unassembled WGS sequence"/>
</dbReference>
<evidence type="ECO:0008006" key="3">
    <source>
        <dbReference type="Google" id="ProtNLM"/>
    </source>
</evidence>
<organism evidence="1 2">
    <name type="scientific">Piptocephalis cylindrospora</name>
    <dbReference type="NCBI Taxonomy" id="1907219"/>
    <lineage>
        <taxon>Eukaryota</taxon>
        <taxon>Fungi</taxon>
        <taxon>Fungi incertae sedis</taxon>
        <taxon>Zoopagomycota</taxon>
        <taxon>Zoopagomycotina</taxon>
        <taxon>Zoopagomycetes</taxon>
        <taxon>Zoopagales</taxon>
        <taxon>Piptocephalidaceae</taxon>
        <taxon>Piptocephalis</taxon>
    </lineage>
</organism>
<name>A0A4P9XZX9_9FUNG</name>
<protein>
    <recommendedName>
        <fullName evidence="3">CHCH domain-containing protein</fullName>
    </recommendedName>
</protein>
<reference evidence="2" key="1">
    <citation type="journal article" date="2018" name="Nat. Microbiol.">
        <title>Leveraging single-cell genomics to expand the fungal tree of life.</title>
        <authorList>
            <person name="Ahrendt S.R."/>
            <person name="Quandt C.A."/>
            <person name="Ciobanu D."/>
            <person name="Clum A."/>
            <person name="Salamov A."/>
            <person name="Andreopoulos B."/>
            <person name="Cheng J.F."/>
            <person name="Woyke T."/>
            <person name="Pelin A."/>
            <person name="Henrissat B."/>
            <person name="Reynolds N.K."/>
            <person name="Benny G.L."/>
            <person name="Smith M.E."/>
            <person name="James T.Y."/>
            <person name="Grigoriev I.V."/>
        </authorList>
    </citation>
    <scope>NUCLEOTIDE SEQUENCE [LARGE SCALE GENOMIC DNA]</scope>
</reference>
<gene>
    <name evidence="1" type="ORF">BJ684DRAFT_22138</name>
</gene>
<dbReference type="PANTHER" id="PTHR34561:SF1">
    <property type="entry name" value="NADH DEHYDROGENASE [UBIQUINONE] 1 ALPHA SUBCOMPLEX ASSEMBLY FACTOR 8"/>
    <property type="match status" value="1"/>
</dbReference>
<keyword evidence="2" id="KW-1185">Reference proteome</keyword>
<proteinExistence type="predicted"/>
<accession>A0A4P9XZX9</accession>